<gene>
    <name evidence="1" type="ORF">E0485_02020</name>
</gene>
<dbReference type="OrthoDB" id="2913932at2"/>
<name>A0A4V2WPX0_9BACL</name>
<sequence>MRQFNNIQKEHVMNVEKRIILYENYEYRDSGACRRWKDKSG</sequence>
<dbReference type="EMBL" id="SKFG01000001">
    <property type="protein sequence ID" value="TCZ81082.1"/>
    <property type="molecule type" value="Genomic_DNA"/>
</dbReference>
<evidence type="ECO:0000313" key="1">
    <source>
        <dbReference type="EMBL" id="TCZ81082.1"/>
    </source>
</evidence>
<proteinExistence type="predicted"/>
<dbReference type="AlphaFoldDB" id="A0A4V2WPX0"/>
<comment type="caution">
    <text evidence="1">The sequence shown here is derived from an EMBL/GenBank/DDBJ whole genome shotgun (WGS) entry which is preliminary data.</text>
</comment>
<organism evidence="1 2">
    <name type="scientific">Paenibacillus albiflavus</name>
    <dbReference type="NCBI Taxonomy" id="2545760"/>
    <lineage>
        <taxon>Bacteria</taxon>
        <taxon>Bacillati</taxon>
        <taxon>Bacillota</taxon>
        <taxon>Bacilli</taxon>
        <taxon>Bacillales</taxon>
        <taxon>Paenibacillaceae</taxon>
        <taxon>Paenibacillus</taxon>
    </lineage>
</organism>
<accession>A0A4V2WPX0</accession>
<protein>
    <submittedName>
        <fullName evidence="1">Tetracycline resistance protein tetM</fullName>
    </submittedName>
</protein>
<dbReference type="Proteomes" id="UP000295418">
    <property type="component" value="Unassembled WGS sequence"/>
</dbReference>
<keyword evidence="2" id="KW-1185">Reference proteome</keyword>
<reference evidence="1 2" key="1">
    <citation type="submission" date="2019-03" db="EMBL/GenBank/DDBJ databases">
        <authorList>
            <person name="Kim M.K.M."/>
        </authorList>
    </citation>
    <scope>NUCLEOTIDE SEQUENCE [LARGE SCALE GENOMIC DNA]</scope>
    <source>
        <strain evidence="1 2">18JY21-1</strain>
    </source>
</reference>
<evidence type="ECO:0000313" key="2">
    <source>
        <dbReference type="Proteomes" id="UP000295418"/>
    </source>
</evidence>